<organism evidence="3 4">
    <name type="scientific">Oncorhynchus kisutch</name>
    <name type="common">Coho salmon</name>
    <name type="synonym">Salmo kisutch</name>
    <dbReference type="NCBI Taxonomy" id="8019"/>
    <lineage>
        <taxon>Eukaryota</taxon>
        <taxon>Metazoa</taxon>
        <taxon>Chordata</taxon>
        <taxon>Craniata</taxon>
        <taxon>Vertebrata</taxon>
        <taxon>Euteleostomi</taxon>
        <taxon>Actinopterygii</taxon>
        <taxon>Neopterygii</taxon>
        <taxon>Teleostei</taxon>
        <taxon>Protacanthopterygii</taxon>
        <taxon>Salmoniformes</taxon>
        <taxon>Salmonidae</taxon>
        <taxon>Salmoninae</taxon>
        <taxon>Oncorhynchus</taxon>
    </lineage>
</organism>
<comment type="similarity">
    <text evidence="1">Belongs to the TCP11 family.</text>
</comment>
<accession>A0A8C7DN72</accession>
<name>A0A8C7DN72_ONCKI</name>
<dbReference type="InterPro" id="IPR008862">
    <property type="entry name" value="Tcp11"/>
</dbReference>
<evidence type="ECO:0000256" key="2">
    <source>
        <dbReference type="SAM" id="MobiDB-lite"/>
    </source>
</evidence>
<dbReference type="PANTHER" id="PTHR12832">
    <property type="entry name" value="TESTIS-SPECIFIC PROTEIN PBS13 T-COMPLEX 11"/>
    <property type="match status" value="1"/>
</dbReference>
<protein>
    <submittedName>
        <fullName evidence="3">T-complex 11 like 2</fullName>
    </submittedName>
</protein>
<evidence type="ECO:0000256" key="1">
    <source>
        <dbReference type="ARBA" id="ARBA00010954"/>
    </source>
</evidence>
<gene>
    <name evidence="3" type="primary">TCP11L2</name>
</gene>
<reference evidence="3" key="1">
    <citation type="submission" date="2025-08" db="UniProtKB">
        <authorList>
            <consortium name="Ensembl"/>
        </authorList>
    </citation>
    <scope>IDENTIFICATION</scope>
</reference>
<dbReference type="Proteomes" id="UP000694557">
    <property type="component" value="Unassembled WGS sequence"/>
</dbReference>
<dbReference type="GO" id="GO:0007165">
    <property type="term" value="P:signal transduction"/>
    <property type="evidence" value="ECO:0007669"/>
    <property type="project" value="TreeGrafter"/>
</dbReference>
<reference evidence="3" key="2">
    <citation type="submission" date="2025-09" db="UniProtKB">
        <authorList>
            <consortium name="Ensembl"/>
        </authorList>
    </citation>
    <scope>IDENTIFICATION</scope>
</reference>
<dbReference type="Ensembl" id="ENSOKIT00005017112.1">
    <property type="protein sequence ID" value="ENSOKIP00005016046.1"/>
    <property type="gene ID" value="ENSOKIG00005007199.1"/>
</dbReference>
<evidence type="ECO:0000313" key="3">
    <source>
        <dbReference type="Ensembl" id="ENSOKIP00005016046.1"/>
    </source>
</evidence>
<dbReference type="AlphaFoldDB" id="A0A8C7DN72"/>
<feature type="region of interest" description="Disordered" evidence="2">
    <location>
        <begin position="1"/>
        <end position="65"/>
    </location>
</feature>
<feature type="compositionally biased region" description="Low complexity" evidence="2">
    <location>
        <begin position="16"/>
        <end position="28"/>
    </location>
</feature>
<proteinExistence type="inferred from homology"/>
<dbReference type="Pfam" id="PF05794">
    <property type="entry name" value="Tcp11"/>
    <property type="match status" value="1"/>
</dbReference>
<dbReference type="GeneTree" id="ENSGT00940000157835"/>
<dbReference type="PANTHER" id="PTHR12832:SF17">
    <property type="entry name" value="T-COMPLEX PROTEIN 11-LIKE PROTEIN 2"/>
    <property type="match status" value="1"/>
</dbReference>
<feature type="compositionally biased region" description="Low complexity" evidence="2">
    <location>
        <begin position="45"/>
        <end position="63"/>
    </location>
</feature>
<sequence>MPGNDEPPTSMSTTGSEDASSDAESSSDCCNSITSASDFDCSRQSFTSDCSSSKHSSPSSSPPKTITLDDVMSAARDLSNLTLAHEIIVNRDFHVEQPHLPQNSLEKQVKDIVHKAFWDGLESELNDDPPEYEHAIKLLEEIREILLSFLSPGANRLRTQILEVLDMDLIRQQADKEAVDIQGLASYIITIMGKLCAPVRDDEVKNVITLSREIFRVLDLMKMDMVNFTIQSLRPDLQRQSVEYERAKFQSIVEKTPSESMSISIKLNPCL</sequence>
<evidence type="ECO:0000313" key="4">
    <source>
        <dbReference type="Proteomes" id="UP000694557"/>
    </source>
</evidence>
<keyword evidence="4" id="KW-1185">Reference proteome</keyword>